<name>F9XGL9_ZYMTI</name>
<dbReference type="Proteomes" id="UP000008062">
    <property type="component" value="Chromosome 7"/>
</dbReference>
<keyword evidence="1" id="KW-0812">Transmembrane</keyword>
<proteinExistence type="predicted"/>
<feature type="transmembrane region" description="Helical" evidence="1">
    <location>
        <begin position="192"/>
        <end position="213"/>
    </location>
</feature>
<dbReference type="GeneID" id="13397548"/>
<dbReference type="OrthoDB" id="10520572at2759"/>
<feature type="transmembrane region" description="Helical" evidence="1">
    <location>
        <begin position="85"/>
        <end position="107"/>
    </location>
</feature>
<sequence>MSDQGLADGRRRYFVAFERFKQTLTSGCNAYLSLIVIVAYLDGTQLIFKYVQDSPTGKRSSHPQRIHGTIMTNSAKSWMSRYTRIVLAAAIFIAVLAAAQIALQASLRSRIASRSYLQVSFPPRYQGEPFKDRRIGGPTLVPEHLDGAVSAAIIASAVLVIIADFVGFFCWKQLHSGRKAVADAKVLTYRMVLFVTSAASILVTLALTLFIWIREYLNPVWNWIPTDPSASGQTFTLESWTCQVGQEITQVGFQNDCRIARAGRALTIPLFLSFVALAGMAVKKAREDGRTQPGSMPTKQVDSCSLDERYGQLRAERHELKHAKQSSDMFTT</sequence>
<evidence type="ECO:0000313" key="3">
    <source>
        <dbReference type="Proteomes" id="UP000008062"/>
    </source>
</evidence>
<dbReference type="RefSeq" id="XP_003851037.1">
    <property type="nucleotide sequence ID" value="XM_003850989.1"/>
</dbReference>
<evidence type="ECO:0000256" key="1">
    <source>
        <dbReference type="SAM" id="Phobius"/>
    </source>
</evidence>
<dbReference type="HOGENOM" id="CLU_837321_0_0_1"/>
<reference evidence="2 3" key="1">
    <citation type="journal article" date="2011" name="PLoS Genet.">
        <title>Finished genome of the fungal wheat pathogen Mycosphaerella graminicola reveals dispensome structure, chromosome plasticity, and stealth pathogenesis.</title>
        <authorList>
            <person name="Goodwin S.B."/>
            <person name="Ben M'barek S."/>
            <person name="Dhillon B."/>
            <person name="Wittenberg A.H.J."/>
            <person name="Crane C.F."/>
            <person name="Hane J.K."/>
            <person name="Foster A.J."/>
            <person name="Van der Lee T.A.J."/>
            <person name="Grimwood J."/>
            <person name="Aerts A."/>
            <person name="Antoniw J."/>
            <person name="Bailey A."/>
            <person name="Bluhm B."/>
            <person name="Bowler J."/>
            <person name="Bristow J."/>
            <person name="van der Burgt A."/>
            <person name="Canto-Canche B."/>
            <person name="Churchill A.C.L."/>
            <person name="Conde-Ferraez L."/>
            <person name="Cools H.J."/>
            <person name="Coutinho P.M."/>
            <person name="Csukai M."/>
            <person name="Dehal P."/>
            <person name="De Wit P."/>
            <person name="Donzelli B."/>
            <person name="van de Geest H.C."/>
            <person name="van Ham R.C.H.J."/>
            <person name="Hammond-Kosack K.E."/>
            <person name="Henrissat B."/>
            <person name="Kilian A."/>
            <person name="Kobayashi A.K."/>
            <person name="Koopmann E."/>
            <person name="Kourmpetis Y."/>
            <person name="Kuzniar A."/>
            <person name="Lindquist E."/>
            <person name="Lombard V."/>
            <person name="Maliepaard C."/>
            <person name="Martins N."/>
            <person name="Mehrabi R."/>
            <person name="Nap J.P.H."/>
            <person name="Ponomarenko A."/>
            <person name="Rudd J.J."/>
            <person name="Salamov A."/>
            <person name="Schmutz J."/>
            <person name="Schouten H.J."/>
            <person name="Shapiro H."/>
            <person name="Stergiopoulos I."/>
            <person name="Torriani S.F.F."/>
            <person name="Tu H."/>
            <person name="de Vries R.P."/>
            <person name="Waalwijk C."/>
            <person name="Ware S.B."/>
            <person name="Wiebenga A."/>
            <person name="Zwiers L.-H."/>
            <person name="Oliver R.P."/>
            <person name="Grigoriev I.V."/>
            <person name="Kema G.H.J."/>
        </authorList>
    </citation>
    <scope>NUCLEOTIDE SEQUENCE [LARGE SCALE GENOMIC DNA]</scope>
    <source>
        <strain evidence="3">CBS 115943 / IPO323</strain>
    </source>
</reference>
<dbReference type="EMBL" id="CM001202">
    <property type="protein sequence ID" value="EGP86013.1"/>
    <property type="molecule type" value="Genomic_DNA"/>
</dbReference>
<gene>
    <name evidence="2" type="ORF">MYCGRDRAFT_94643</name>
</gene>
<dbReference type="AlphaFoldDB" id="F9XGL9"/>
<dbReference type="InParanoid" id="F9XGL9"/>
<evidence type="ECO:0000313" key="2">
    <source>
        <dbReference type="EMBL" id="EGP86013.1"/>
    </source>
</evidence>
<keyword evidence="1" id="KW-1133">Transmembrane helix</keyword>
<protein>
    <submittedName>
        <fullName evidence="2">Uncharacterized protein</fullName>
    </submittedName>
</protein>
<dbReference type="KEGG" id="ztr:MYCGRDRAFT_94643"/>
<organism evidence="2 3">
    <name type="scientific">Zymoseptoria tritici (strain CBS 115943 / IPO323)</name>
    <name type="common">Speckled leaf blotch fungus</name>
    <name type="synonym">Septoria tritici</name>
    <dbReference type="NCBI Taxonomy" id="336722"/>
    <lineage>
        <taxon>Eukaryota</taxon>
        <taxon>Fungi</taxon>
        <taxon>Dikarya</taxon>
        <taxon>Ascomycota</taxon>
        <taxon>Pezizomycotina</taxon>
        <taxon>Dothideomycetes</taxon>
        <taxon>Dothideomycetidae</taxon>
        <taxon>Mycosphaerellales</taxon>
        <taxon>Mycosphaerellaceae</taxon>
        <taxon>Zymoseptoria</taxon>
    </lineage>
</organism>
<feature type="transmembrane region" description="Helical" evidence="1">
    <location>
        <begin position="262"/>
        <end position="282"/>
    </location>
</feature>
<feature type="transmembrane region" description="Helical" evidence="1">
    <location>
        <begin position="148"/>
        <end position="171"/>
    </location>
</feature>
<keyword evidence="1" id="KW-0472">Membrane</keyword>
<accession>F9XGL9</accession>
<keyword evidence="3" id="KW-1185">Reference proteome</keyword>